<comment type="caution">
    <text evidence="1">The sequence shown here is derived from an EMBL/GenBank/DDBJ whole genome shotgun (WGS) entry which is preliminary data.</text>
</comment>
<keyword evidence="2" id="KW-1185">Reference proteome</keyword>
<dbReference type="Proteomes" id="UP000298097">
    <property type="component" value="Unassembled WGS sequence"/>
</dbReference>
<dbReference type="EMBL" id="RQEY01000012">
    <property type="protein sequence ID" value="TGK41280.1"/>
    <property type="molecule type" value="Genomic_DNA"/>
</dbReference>
<dbReference type="RefSeq" id="WP_135773532.1">
    <property type="nucleotide sequence ID" value="NZ_RQEY01000012.1"/>
</dbReference>
<gene>
    <name evidence="1" type="ORF">EHO65_07590</name>
</gene>
<reference evidence="1" key="1">
    <citation type="journal article" date="2019" name="PLoS Negl. Trop. Dis.">
        <title>Revisiting the worldwide diversity of Leptospira species in the environment.</title>
        <authorList>
            <person name="Vincent A.T."/>
            <person name="Schiettekatte O."/>
            <person name="Bourhy P."/>
            <person name="Veyrier F.J."/>
            <person name="Picardeau M."/>
        </authorList>
    </citation>
    <scope>NUCLEOTIDE SEQUENCE [LARGE SCALE GENOMIC DNA]</scope>
    <source>
        <strain evidence="1">201800301</strain>
    </source>
</reference>
<accession>A0A4R9H6Q1</accession>
<sequence length="130" mass="15405">MNLVVEVKEITIEEDKRIFQDINKMMLNSLILRRTSMSMEYAEFRKRFSNAELEDITIKIVKKEHPYLYQVCALIGTDFATWIHDDIFQLEKDLLFAEGIHKEFPVLKVESISELFARASKSHYLEFIID</sequence>
<proteinExistence type="predicted"/>
<organism evidence="1 2">
    <name type="scientific">Leptospira andrefontaineae</name>
    <dbReference type="NCBI Taxonomy" id="2484976"/>
    <lineage>
        <taxon>Bacteria</taxon>
        <taxon>Pseudomonadati</taxon>
        <taxon>Spirochaetota</taxon>
        <taxon>Spirochaetia</taxon>
        <taxon>Leptospirales</taxon>
        <taxon>Leptospiraceae</taxon>
        <taxon>Leptospira</taxon>
    </lineage>
</organism>
<name>A0A4R9H6Q1_9LEPT</name>
<evidence type="ECO:0000313" key="1">
    <source>
        <dbReference type="EMBL" id="TGK41280.1"/>
    </source>
</evidence>
<evidence type="ECO:0000313" key="2">
    <source>
        <dbReference type="Proteomes" id="UP000298097"/>
    </source>
</evidence>
<dbReference type="AlphaFoldDB" id="A0A4R9H6Q1"/>
<protein>
    <submittedName>
        <fullName evidence="1">Uncharacterized protein</fullName>
    </submittedName>
</protein>